<sequence>MTGQLQLILQKELKLLADATEVLAYSYNKCSRIGIKSCYLPEELESFESFTGRFARLSDILIQKVFRLVDELDLDSQGTVRDRINRAEKKELIGSSDTFVEIRMVRNDIAHEYVPEAIQEIFIKVLELTPALLDAVERVERHCRKYRS</sequence>
<keyword evidence="2" id="KW-1185">Reference proteome</keyword>
<dbReference type="RefSeq" id="WP_085812237.1">
    <property type="nucleotide sequence ID" value="NZ_BDQG01000001.1"/>
</dbReference>
<name>A0ABQ0MFE6_9BACT</name>
<evidence type="ECO:0000313" key="1">
    <source>
        <dbReference type="EMBL" id="GAW65827.1"/>
    </source>
</evidence>
<accession>A0ABQ0MFE6</accession>
<dbReference type="Proteomes" id="UP000194153">
    <property type="component" value="Unassembled WGS sequence"/>
</dbReference>
<reference evidence="2" key="1">
    <citation type="submission" date="2017-05" db="EMBL/GenBank/DDBJ databases">
        <title>Draft genome sequence of Geobacter pelophilus, a iron(III)-reducing bacteria.</title>
        <authorList>
            <person name="Aoyagi T."/>
            <person name="Koike H."/>
            <person name="Morita T."/>
            <person name="Sato Y."/>
            <person name="Habe H."/>
            <person name="Hori T."/>
        </authorList>
    </citation>
    <scope>NUCLEOTIDE SEQUENCE [LARGE SCALE GENOMIC DNA]</scope>
    <source>
        <strain evidence="2">Drf2</strain>
    </source>
</reference>
<dbReference type="EMBL" id="BDQG01000001">
    <property type="protein sequence ID" value="GAW65827.1"/>
    <property type="molecule type" value="Genomic_DNA"/>
</dbReference>
<comment type="caution">
    <text evidence="1">The sequence shown here is derived from an EMBL/GenBank/DDBJ whole genome shotgun (WGS) entry which is preliminary data.</text>
</comment>
<organism evidence="1 2">
    <name type="scientific">Geoanaerobacter pelophilus</name>
    <dbReference type="NCBI Taxonomy" id="60036"/>
    <lineage>
        <taxon>Bacteria</taxon>
        <taxon>Pseudomonadati</taxon>
        <taxon>Thermodesulfobacteriota</taxon>
        <taxon>Desulfuromonadia</taxon>
        <taxon>Geobacterales</taxon>
        <taxon>Geobacteraceae</taxon>
        <taxon>Geoanaerobacter</taxon>
    </lineage>
</organism>
<evidence type="ECO:0000313" key="2">
    <source>
        <dbReference type="Proteomes" id="UP000194153"/>
    </source>
</evidence>
<proteinExistence type="predicted"/>
<dbReference type="Gene3D" id="1.20.120.330">
    <property type="entry name" value="Nucleotidyltransferases domain 2"/>
    <property type="match status" value="1"/>
</dbReference>
<evidence type="ECO:0008006" key="3">
    <source>
        <dbReference type="Google" id="ProtNLM"/>
    </source>
</evidence>
<dbReference type="SUPFAM" id="SSF81593">
    <property type="entry name" value="Nucleotidyltransferase substrate binding subunit/domain"/>
    <property type="match status" value="1"/>
</dbReference>
<gene>
    <name evidence="1" type="ORF">GPEL0_01f0897</name>
</gene>
<protein>
    <recommendedName>
        <fullName evidence="3">DUF86 domain-containing protein</fullName>
    </recommendedName>
</protein>